<name>A0A369AS40_9ENTE</name>
<organism evidence="1 2">
    <name type="scientific">Vagococcus fluvialis</name>
    <dbReference type="NCBI Taxonomy" id="2738"/>
    <lineage>
        <taxon>Bacteria</taxon>
        <taxon>Bacillati</taxon>
        <taxon>Bacillota</taxon>
        <taxon>Bacilli</taxon>
        <taxon>Lactobacillales</taxon>
        <taxon>Enterococcaceae</taxon>
        <taxon>Vagococcus</taxon>
    </lineage>
</organism>
<proteinExistence type="predicted"/>
<dbReference type="GeneID" id="63147155"/>
<dbReference type="RefSeq" id="WP_114290246.1">
    <property type="nucleotide sequence ID" value="NZ_CP081459.1"/>
</dbReference>
<dbReference type="OrthoDB" id="2189127at2"/>
<sequence>MDITNYLLVCLMEESAEIAQAAAKSIRFGLDDSHPERVGETNEDDLLEELYQCIAVVEMLQENKNLKTLTNEEIQCIKNKKKEKMIKYMSYSKEKGQLN</sequence>
<dbReference type="AlphaFoldDB" id="A0A369AS40"/>
<comment type="caution">
    <text evidence="1">The sequence shown here is derived from an EMBL/GenBank/DDBJ whole genome shotgun (WGS) entry which is preliminary data.</text>
</comment>
<keyword evidence="2" id="KW-1185">Reference proteome</keyword>
<reference evidence="1 2" key="1">
    <citation type="submission" date="2017-05" db="EMBL/GenBank/DDBJ databases">
        <title>Vagococcus spp. assemblies.</title>
        <authorList>
            <person name="Gulvik C.A."/>
        </authorList>
    </citation>
    <scope>NUCLEOTIDE SEQUENCE [LARGE SCALE GENOMIC DNA]</scope>
    <source>
        <strain evidence="1 2">NCFB 2497</strain>
    </source>
</reference>
<gene>
    <name evidence="1" type="ORF">CBF32_10735</name>
</gene>
<protein>
    <recommendedName>
        <fullName evidence="3">MazG-like nucleotide pyrophosphohydrolase family protein</fullName>
    </recommendedName>
</protein>
<evidence type="ECO:0008006" key="3">
    <source>
        <dbReference type="Google" id="ProtNLM"/>
    </source>
</evidence>
<evidence type="ECO:0000313" key="2">
    <source>
        <dbReference type="Proteomes" id="UP000288197"/>
    </source>
</evidence>
<dbReference type="EMBL" id="NGJX01000012">
    <property type="protein sequence ID" value="RSU00331.1"/>
    <property type="molecule type" value="Genomic_DNA"/>
</dbReference>
<evidence type="ECO:0000313" key="1">
    <source>
        <dbReference type="EMBL" id="RSU00331.1"/>
    </source>
</evidence>
<accession>A0A369AS40</accession>
<dbReference type="Proteomes" id="UP000288197">
    <property type="component" value="Unassembled WGS sequence"/>
</dbReference>